<gene>
    <name evidence="2" type="ORF">QPL79_08690</name>
</gene>
<dbReference type="RefSeq" id="WP_285274424.1">
    <property type="nucleotide sequence ID" value="NZ_JASNVW010000008.1"/>
</dbReference>
<evidence type="ECO:0000259" key="1">
    <source>
        <dbReference type="SMART" id="SM00933"/>
    </source>
</evidence>
<evidence type="ECO:0000313" key="3">
    <source>
        <dbReference type="Proteomes" id="UP001529235"/>
    </source>
</evidence>
<dbReference type="InterPro" id="IPR018977">
    <property type="entry name" value="NurA_domain"/>
</dbReference>
<proteinExistence type="predicted"/>
<accession>A0ABD4Z8G2</accession>
<dbReference type="EMBL" id="JASNVW010000008">
    <property type="protein sequence ID" value="MDK6029439.1"/>
    <property type="molecule type" value="Genomic_DNA"/>
</dbReference>
<dbReference type="Pfam" id="PF09376">
    <property type="entry name" value="NurA"/>
    <property type="match status" value="1"/>
</dbReference>
<name>A0ABD4Z8G2_9CREN</name>
<protein>
    <submittedName>
        <fullName evidence="2">DNA double-strand break repair nuclease NurA</fullName>
    </submittedName>
</protein>
<dbReference type="Proteomes" id="UP001529235">
    <property type="component" value="Unassembled WGS sequence"/>
</dbReference>
<evidence type="ECO:0000313" key="2">
    <source>
        <dbReference type="EMBL" id="MDK6029439.1"/>
    </source>
</evidence>
<feature type="domain" description="NurA" evidence="1">
    <location>
        <begin position="50"/>
        <end position="303"/>
    </location>
</feature>
<organism evidence="2 3">
    <name type="scientific">Ignisphaera cupida</name>
    <dbReference type="NCBI Taxonomy" id="3050454"/>
    <lineage>
        <taxon>Archaea</taxon>
        <taxon>Thermoproteota</taxon>
        <taxon>Thermoprotei</taxon>
        <taxon>Desulfurococcales</taxon>
        <taxon>Desulfurococcaceae</taxon>
        <taxon>Ignisphaera</taxon>
    </lineage>
</organism>
<comment type="caution">
    <text evidence="2">The sequence shown here is derived from an EMBL/GenBank/DDBJ whole genome shotgun (WGS) entry which is preliminary data.</text>
</comment>
<dbReference type="AlphaFoldDB" id="A0ABD4Z8G2"/>
<dbReference type="SMART" id="SM00933">
    <property type="entry name" value="NurA"/>
    <property type="match status" value="1"/>
</dbReference>
<reference evidence="2 3" key="1">
    <citation type="submission" date="2023-05" db="EMBL/GenBank/DDBJ databases">
        <title>A new hyperthermophilic archaea 'Ignisphaera cupida' sp. nov. and description of the family 'Ignisphaeraceae' fam. nov.</title>
        <authorList>
            <person name="Podosokorskaya O.A."/>
            <person name="Elcheninov A.G."/>
            <person name="Klukina A."/>
            <person name="Merkel A.Y."/>
        </authorList>
    </citation>
    <scope>NUCLEOTIDE SEQUENCE [LARGE SCALE GENOMIC DNA]</scope>
    <source>
        <strain evidence="2 3">4213-co</strain>
    </source>
</reference>
<keyword evidence="3" id="KW-1185">Reference proteome</keyword>
<sequence>MLSQALDLVLTSFGIIRSKVDEVISFDVAKNVKSQWIFFKAFQNPYQKRFRVSAIDSGYNYREFRGYALYIQNTVWVAIDVDGSESSSGVVDIDVTSSSNIDYELSLLSTIREMDSVCNLVNNFDIVLVDGSLIAVFSKIRRALLDGGGELLQSKNMNIKDSLNNFLITLSLYPSKIVFISKNSTAKDVLGLVKGDIYYFERYTDGLPGYTKPLDLTKSRHIGIAAAAKTFSHTIKNVTGLSSTIYMSYVRFEPFSRIYRVEFVSEKGEDVEQRIRHLINTLSSYIVAGYPYPLMRADQIARISYDDVDRVAIVLGISSDPYDREPL</sequence>